<dbReference type="Proteomes" id="UP000828390">
    <property type="component" value="Unassembled WGS sequence"/>
</dbReference>
<evidence type="ECO:0000256" key="1">
    <source>
        <dbReference type="SAM" id="MobiDB-lite"/>
    </source>
</evidence>
<sequence length="564" mass="61917">MSAAIIAALKNQVHSLAKQDSNSIGKTDTTPVSVCICNRPVQDILCQACGFIFVGHVRKPCPEHRNNLFYLMDTQFCPQCKSTYLLEIKTSDKQLHDVVDPTRQRHKSDAHLLKNPVSVNATRRASTGSRMRPTPEEDWSDSINFKAEYEATSKPPTTNFGDEKNLSHMINQFNRSQINNSANAFGTPCHITPAASNMQGDTAVSRMVQYNSKGTSCDSKPFMGDLKITVPSSSNTNSQSQTIDQQNKQGQISASRPVLVDSGVQTEFNVQVNQEPQYQPPLSQPKKLRMLTTLGNISSSLSQVPSVQPNTVSEQNSVTASRPYSANYSKEQTAPLEHISVAPPPTVLGPYLPPRPPINPMFVRPSFVSVPMQHLSLQRGPFMSPSSPNILRPSVLGMSLQQQSQPDINMKFMQQGQRQPGINMVSSIQQGQRQPGIGTLSSIQQGQRQPGVNMVSSIQQGQRQPGIDTVSSIQQGQMQPGVSTVSSIQQAQRQSGIDTVSSMQQGQRQPGVNTVSSIQQGHNIYGYNPRKPVGISKEYSLLQQALNRRQAGSEPLHTFEEGRM</sequence>
<feature type="compositionally biased region" description="Low complexity" evidence="1">
    <location>
        <begin position="232"/>
        <end position="242"/>
    </location>
</feature>
<feature type="compositionally biased region" description="Polar residues" evidence="1">
    <location>
        <begin position="310"/>
        <end position="320"/>
    </location>
</feature>
<dbReference type="AlphaFoldDB" id="A0A9D4KP95"/>
<reference evidence="2" key="2">
    <citation type="submission" date="2020-11" db="EMBL/GenBank/DDBJ databases">
        <authorList>
            <person name="McCartney M.A."/>
            <person name="Auch B."/>
            <person name="Kono T."/>
            <person name="Mallez S."/>
            <person name="Becker A."/>
            <person name="Gohl D.M."/>
            <person name="Silverstein K.A.T."/>
            <person name="Koren S."/>
            <person name="Bechman K.B."/>
            <person name="Herman A."/>
            <person name="Abrahante J.E."/>
            <person name="Garbe J."/>
        </authorList>
    </citation>
    <scope>NUCLEOTIDE SEQUENCE</scope>
    <source>
        <strain evidence="2">Duluth1</strain>
        <tissue evidence="2">Whole animal</tissue>
    </source>
</reference>
<evidence type="ECO:0000313" key="2">
    <source>
        <dbReference type="EMBL" id="KAH3843250.1"/>
    </source>
</evidence>
<feature type="compositionally biased region" description="Low complexity" evidence="1">
    <location>
        <begin position="300"/>
        <end position="309"/>
    </location>
</feature>
<proteinExistence type="predicted"/>
<evidence type="ECO:0000313" key="3">
    <source>
        <dbReference type="Proteomes" id="UP000828390"/>
    </source>
</evidence>
<dbReference type="OrthoDB" id="6365737at2759"/>
<feature type="compositionally biased region" description="Polar residues" evidence="1">
    <location>
        <begin position="243"/>
        <end position="253"/>
    </location>
</feature>
<accession>A0A9D4KP95</accession>
<name>A0A9D4KP95_DREPO</name>
<comment type="caution">
    <text evidence="2">The sequence shown here is derived from an EMBL/GenBank/DDBJ whole genome shotgun (WGS) entry which is preliminary data.</text>
</comment>
<reference evidence="2" key="1">
    <citation type="journal article" date="2019" name="bioRxiv">
        <title>The Genome of the Zebra Mussel, Dreissena polymorpha: A Resource for Invasive Species Research.</title>
        <authorList>
            <person name="McCartney M.A."/>
            <person name="Auch B."/>
            <person name="Kono T."/>
            <person name="Mallez S."/>
            <person name="Zhang Y."/>
            <person name="Obille A."/>
            <person name="Becker A."/>
            <person name="Abrahante J.E."/>
            <person name="Garbe J."/>
            <person name="Badalamenti J.P."/>
            <person name="Herman A."/>
            <person name="Mangelson H."/>
            <person name="Liachko I."/>
            <person name="Sullivan S."/>
            <person name="Sone E.D."/>
            <person name="Koren S."/>
            <person name="Silverstein K.A.T."/>
            <person name="Beckman K.B."/>
            <person name="Gohl D.M."/>
        </authorList>
    </citation>
    <scope>NUCLEOTIDE SEQUENCE</scope>
    <source>
        <strain evidence="2">Duluth1</strain>
        <tissue evidence="2">Whole animal</tissue>
    </source>
</reference>
<protein>
    <submittedName>
        <fullName evidence="2">Uncharacterized protein</fullName>
    </submittedName>
</protein>
<feature type="region of interest" description="Disordered" evidence="1">
    <location>
        <begin position="300"/>
        <end position="320"/>
    </location>
</feature>
<keyword evidence="3" id="KW-1185">Reference proteome</keyword>
<organism evidence="2 3">
    <name type="scientific">Dreissena polymorpha</name>
    <name type="common">Zebra mussel</name>
    <name type="synonym">Mytilus polymorpha</name>
    <dbReference type="NCBI Taxonomy" id="45954"/>
    <lineage>
        <taxon>Eukaryota</taxon>
        <taxon>Metazoa</taxon>
        <taxon>Spiralia</taxon>
        <taxon>Lophotrochozoa</taxon>
        <taxon>Mollusca</taxon>
        <taxon>Bivalvia</taxon>
        <taxon>Autobranchia</taxon>
        <taxon>Heteroconchia</taxon>
        <taxon>Euheterodonta</taxon>
        <taxon>Imparidentia</taxon>
        <taxon>Neoheterodontei</taxon>
        <taxon>Myida</taxon>
        <taxon>Dreissenoidea</taxon>
        <taxon>Dreissenidae</taxon>
        <taxon>Dreissena</taxon>
    </lineage>
</organism>
<dbReference type="EMBL" id="JAIWYP010000004">
    <property type="protein sequence ID" value="KAH3843250.1"/>
    <property type="molecule type" value="Genomic_DNA"/>
</dbReference>
<gene>
    <name evidence="2" type="ORF">DPMN_116762</name>
</gene>
<feature type="region of interest" description="Disordered" evidence="1">
    <location>
        <begin position="231"/>
        <end position="253"/>
    </location>
</feature>